<gene>
    <name evidence="2" type="ORF">ATANTOWER_026176</name>
</gene>
<reference evidence="2 3" key="1">
    <citation type="submission" date="2021-07" db="EMBL/GenBank/DDBJ databases">
        <authorList>
            <person name="Palmer J.M."/>
        </authorList>
    </citation>
    <scope>NUCLEOTIDE SEQUENCE [LARGE SCALE GENOMIC DNA]</scope>
    <source>
        <strain evidence="2 3">AT_MEX2019</strain>
        <tissue evidence="2">Muscle</tissue>
    </source>
</reference>
<feature type="compositionally biased region" description="Pro residues" evidence="1">
    <location>
        <begin position="105"/>
        <end position="114"/>
    </location>
</feature>
<feature type="non-terminal residue" evidence="2">
    <location>
        <position position="1"/>
    </location>
</feature>
<dbReference type="Proteomes" id="UP001345963">
    <property type="component" value="Unassembled WGS sequence"/>
</dbReference>
<evidence type="ECO:0000313" key="2">
    <source>
        <dbReference type="EMBL" id="MED6238619.1"/>
    </source>
</evidence>
<feature type="region of interest" description="Disordered" evidence="1">
    <location>
        <begin position="94"/>
        <end position="114"/>
    </location>
</feature>
<sequence>RLIKDSLKCNHTRFRHTKQRSLLPTGAGADMLYRQDISRWNPNSRQAFISLFPHFNDYVLFNDCNARQAPALCCIRNSEGPQCVREAIGSNIPTTPGGGTAWHCPPMPPSSQHT</sequence>
<evidence type="ECO:0000256" key="1">
    <source>
        <dbReference type="SAM" id="MobiDB-lite"/>
    </source>
</evidence>
<comment type="caution">
    <text evidence="2">The sequence shown here is derived from an EMBL/GenBank/DDBJ whole genome shotgun (WGS) entry which is preliminary data.</text>
</comment>
<accession>A0ABU7ALQ0</accession>
<dbReference type="EMBL" id="JAHUTI010020286">
    <property type="protein sequence ID" value="MED6238619.1"/>
    <property type="molecule type" value="Genomic_DNA"/>
</dbReference>
<proteinExistence type="predicted"/>
<evidence type="ECO:0000313" key="3">
    <source>
        <dbReference type="Proteomes" id="UP001345963"/>
    </source>
</evidence>
<organism evidence="2 3">
    <name type="scientific">Ataeniobius toweri</name>
    <dbReference type="NCBI Taxonomy" id="208326"/>
    <lineage>
        <taxon>Eukaryota</taxon>
        <taxon>Metazoa</taxon>
        <taxon>Chordata</taxon>
        <taxon>Craniata</taxon>
        <taxon>Vertebrata</taxon>
        <taxon>Euteleostomi</taxon>
        <taxon>Actinopterygii</taxon>
        <taxon>Neopterygii</taxon>
        <taxon>Teleostei</taxon>
        <taxon>Neoteleostei</taxon>
        <taxon>Acanthomorphata</taxon>
        <taxon>Ovalentaria</taxon>
        <taxon>Atherinomorphae</taxon>
        <taxon>Cyprinodontiformes</taxon>
        <taxon>Goodeidae</taxon>
        <taxon>Ataeniobius</taxon>
    </lineage>
</organism>
<name>A0ABU7ALQ0_9TELE</name>
<keyword evidence="3" id="KW-1185">Reference proteome</keyword>
<protein>
    <submittedName>
        <fullName evidence="2">Uncharacterized protein</fullName>
    </submittedName>
</protein>